<reference evidence="4" key="2">
    <citation type="journal article" date="2017" name="Nat. Plants">
        <title>The Aegilops tauschii genome reveals multiple impacts of transposons.</title>
        <authorList>
            <person name="Zhao G."/>
            <person name="Zou C."/>
            <person name="Li K."/>
            <person name="Wang K."/>
            <person name="Li T."/>
            <person name="Gao L."/>
            <person name="Zhang X."/>
            <person name="Wang H."/>
            <person name="Yang Z."/>
            <person name="Liu X."/>
            <person name="Jiang W."/>
            <person name="Mao L."/>
            <person name="Kong X."/>
            <person name="Jiao Y."/>
            <person name="Jia J."/>
        </authorList>
    </citation>
    <scope>NUCLEOTIDE SEQUENCE [LARGE SCALE GENOMIC DNA]</scope>
    <source>
        <strain evidence="4">cv. AL8/78</strain>
    </source>
</reference>
<accession>A0A453IS26</accession>
<dbReference type="InterPro" id="IPR001563">
    <property type="entry name" value="Peptidase_S10"/>
</dbReference>
<reference evidence="3" key="5">
    <citation type="journal article" date="2021" name="G3 (Bethesda)">
        <title>Aegilops tauschii genome assembly Aet v5.0 features greater sequence contiguity and improved annotation.</title>
        <authorList>
            <person name="Wang L."/>
            <person name="Zhu T."/>
            <person name="Rodriguez J.C."/>
            <person name="Deal K.R."/>
            <person name="Dubcovsky J."/>
            <person name="McGuire P.E."/>
            <person name="Lux T."/>
            <person name="Spannagl M."/>
            <person name="Mayer K.F.X."/>
            <person name="Baldrich P."/>
            <person name="Meyers B.C."/>
            <person name="Huo N."/>
            <person name="Gu Y.Q."/>
            <person name="Zhou H."/>
            <person name="Devos K.M."/>
            <person name="Bennetzen J.L."/>
            <person name="Unver T."/>
            <person name="Budak H."/>
            <person name="Gulick P.J."/>
            <person name="Galiba G."/>
            <person name="Kalapos B."/>
            <person name="Nelson D.R."/>
            <person name="Li P."/>
            <person name="You F.M."/>
            <person name="Luo M.C."/>
            <person name="Dvorak J."/>
        </authorList>
    </citation>
    <scope>NUCLEOTIDE SEQUENCE [LARGE SCALE GENOMIC DNA]</scope>
    <source>
        <strain evidence="3">cv. AL8/78</strain>
    </source>
</reference>
<name>A0A453IS26_AEGTS</name>
<dbReference type="PROSITE" id="PS00131">
    <property type="entry name" value="CARBOXYPEPT_SER_SER"/>
    <property type="match status" value="1"/>
</dbReference>
<dbReference type="SUPFAM" id="SSF53474">
    <property type="entry name" value="alpha/beta-Hydrolases"/>
    <property type="match status" value="1"/>
</dbReference>
<evidence type="ECO:0000256" key="2">
    <source>
        <dbReference type="RuleBase" id="RU361156"/>
    </source>
</evidence>
<dbReference type="Pfam" id="PF00450">
    <property type="entry name" value="Peptidase_S10"/>
    <property type="match status" value="3"/>
</dbReference>
<dbReference type="Gramene" id="AET4Gv20658000.4">
    <property type="protein sequence ID" value="AET4Gv20658000.4"/>
    <property type="gene ID" value="AET4Gv20658000"/>
</dbReference>
<dbReference type="InterPro" id="IPR029058">
    <property type="entry name" value="AB_hydrolase_fold"/>
</dbReference>
<keyword evidence="4" id="KW-1185">Reference proteome</keyword>
<dbReference type="InterPro" id="IPR018202">
    <property type="entry name" value="Ser_caboxypep_ser_AS"/>
</dbReference>
<dbReference type="GO" id="GO:0004185">
    <property type="term" value="F:serine-type carboxypeptidase activity"/>
    <property type="evidence" value="ECO:0007669"/>
    <property type="project" value="UniProtKB-UniRule"/>
</dbReference>
<reference evidence="3" key="3">
    <citation type="journal article" date="2017" name="Nature">
        <title>Genome sequence of the progenitor of the wheat D genome Aegilops tauschii.</title>
        <authorList>
            <person name="Luo M.C."/>
            <person name="Gu Y.Q."/>
            <person name="Puiu D."/>
            <person name="Wang H."/>
            <person name="Twardziok S.O."/>
            <person name="Deal K.R."/>
            <person name="Huo N."/>
            <person name="Zhu T."/>
            <person name="Wang L."/>
            <person name="Wang Y."/>
            <person name="McGuire P.E."/>
            <person name="Liu S."/>
            <person name="Long H."/>
            <person name="Ramasamy R.K."/>
            <person name="Rodriguez J.C."/>
            <person name="Van S.L."/>
            <person name="Yuan L."/>
            <person name="Wang Z."/>
            <person name="Xia Z."/>
            <person name="Xiao L."/>
            <person name="Anderson O.D."/>
            <person name="Ouyang S."/>
            <person name="Liang Y."/>
            <person name="Zimin A.V."/>
            <person name="Pertea G."/>
            <person name="Qi P."/>
            <person name="Bennetzen J.L."/>
            <person name="Dai X."/>
            <person name="Dawson M.W."/>
            <person name="Muller H.G."/>
            <person name="Kugler K."/>
            <person name="Rivarola-Duarte L."/>
            <person name="Spannagl M."/>
            <person name="Mayer K.F.X."/>
            <person name="Lu F.H."/>
            <person name="Bevan M.W."/>
            <person name="Leroy P."/>
            <person name="Li P."/>
            <person name="You F.M."/>
            <person name="Sun Q."/>
            <person name="Liu Z."/>
            <person name="Lyons E."/>
            <person name="Wicker T."/>
            <person name="Salzberg S.L."/>
            <person name="Devos K.M."/>
            <person name="Dvorak J."/>
        </authorList>
    </citation>
    <scope>NUCLEOTIDE SEQUENCE [LARGE SCALE GENOMIC DNA]</scope>
    <source>
        <strain evidence="3">cv. AL8/78</strain>
    </source>
</reference>
<keyword evidence="2" id="KW-0378">Hydrolase</keyword>
<proteinExistence type="inferred from homology"/>
<dbReference type="PANTHER" id="PTHR11802:SF83">
    <property type="entry name" value="CARBOXYPEPTIDASE"/>
    <property type="match status" value="1"/>
</dbReference>
<keyword evidence="2" id="KW-0645">Protease</keyword>
<dbReference type="EC" id="3.4.16.-" evidence="2"/>
<protein>
    <recommendedName>
        <fullName evidence="2">Carboxypeptidase</fullName>
        <ecNumber evidence="2">3.4.16.-</ecNumber>
    </recommendedName>
</protein>
<keyword evidence="2" id="KW-0121">Carboxypeptidase</keyword>
<dbReference type="Proteomes" id="UP000015105">
    <property type="component" value="Chromosome 4D"/>
</dbReference>
<dbReference type="AlphaFoldDB" id="A0A453IS26"/>
<reference evidence="3" key="4">
    <citation type="submission" date="2019-03" db="UniProtKB">
        <authorList>
            <consortium name="EnsemblPlants"/>
        </authorList>
    </citation>
    <scope>IDENTIFICATION</scope>
</reference>
<dbReference type="Gene3D" id="3.40.50.1820">
    <property type="entry name" value="alpha/beta hydrolase"/>
    <property type="match status" value="1"/>
</dbReference>
<reference evidence="4" key="1">
    <citation type="journal article" date="2014" name="Science">
        <title>Ancient hybridizations among the ancestral genomes of bread wheat.</title>
        <authorList>
            <consortium name="International Wheat Genome Sequencing Consortium,"/>
            <person name="Marcussen T."/>
            <person name="Sandve S.R."/>
            <person name="Heier L."/>
            <person name="Spannagl M."/>
            <person name="Pfeifer M."/>
            <person name="Jakobsen K.S."/>
            <person name="Wulff B.B."/>
            <person name="Steuernagel B."/>
            <person name="Mayer K.F."/>
            <person name="Olsen O.A."/>
        </authorList>
    </citation>
    <scope>NUCLEOTIDE SEQUENCE [LARGE SCALE GENOMIC DNA]</scope>
    <source>
        <strain evidence="4">cv. AL8/78</strain>
    </source>
</reference>
<dbReference type="GO" id="GO:0006508">
    <property type="term" value="P:proteolysis"/>
    <property type="evidence" value="ECO:0007669"/>
    <property type="project" value="UniProtKB-KW"/>
</dbReference>
<organism evidence="3 4">
    <name type="scientific">Aegilops tauschii subsp. strangulata</name>
    <name type="common">Goatgrass</name>
    <dbReference type="NCBI Taxonomy" id="200361"/>
    <lineage>
        <taxon>Eukaryota</taxon>
        <taxon>Viridiplantae</taxon>
        <taxon>Streptophyta</taxon>
        <taxon>Embryophyta</taxon>
        <taxon>Tracheophyta</taxon>
        <taxon>Spermatophyta</taxon>
        <taxon>Magnoliopsida</taxon>
        <taxon>Liliopsida</taxon>
        <taxon>Poales</taxon>
        <taxon>Poaceae</taxon>
        <taxon>BOP clade</taxon>
        <taxon>Pooideae</taxon>
        <taxon>Triticodae</taxon>
        <taxon>Triticeae</taxon>
        <taxon>Triticinae</taxon>
        <taxon>Aegilops</taxon>
    </lineage>
</organism>
<evidence type="ECO:0000256" key="1">
    <source>
        <dbReference type="ARBA" id="ARBA00009431"/>
    </source>
</evidence>
<dbReference type="PANTHER" id="PTHR11802">
    <property type="entry name" value="SERINE PROTEASE FAMILY S10 SERINE CARBOXYPEPTIDASE"/>
    <property type="match status" value="1"/>
</dbReference>
<dbReference type="GO" id="GO:0005773">
    <property type="term" value="C:vacuole"/>
    <property type="evidence" value="ECO:0007669"/>
    <property type="project" value="TreeGrafter"/>
</dbReference>
<comment type="similarity">
    <text evidence="1 2">Belongs to the peptidase S10 family.</text>
</comment>
<evidence type="ECO:0000313" key="4">
    <source>
        <dbReference type="Proteomes" id="UP000015105"/>
    </source>
</evidence>
<sequence length="225" mass="25419">ARKSLFYYFVEAPVDPAHKPLVLWLNGGKRAWLLFLRDWSVPGGWPLPCRHGRQDPLPEPLLLDRRSGAAANLLFLESPVGVGFSYAVNEEVYKTMGDNMTAIDSHVFLLRWFDRFPEYKGREFFIVGESYAGHYIPELAVIGNGILEFAEEQAELYEYLWHRAFISDAAHDTIAKHCKGPDDLSTVCQAARDTAYSNTGDISAFNVYAPTCHDKKVRPTDSKCT</sequence>
<dbReference type="EnsemblPlants" id="AET4Gv20658000.4">
    <property type="protein sequence ID" value="AET4Gv20658000.4"/>
    <property type="gene ID" value="AET4Gv20658000"/>
</dbReference>
<dbReference type="PRINTS" id="PR00724">
    <property type="entry name" value="CRBOXYPTASEC"/>
</dbReference>
<evidence type="ECO:0000313" key="3">
    <source>
        <dbReference type="EnsemblPlants" id="AET4Gv20658000.4"/>
    </source>
</evidence>